<protein>
    <submittedName>
        <fullName evidence="1">WbqC family protein</fullName>
    </submittedName>
</protein>
<dbReference type="InterPro" id="IPR014985">
    <property type="entry name" value="WbqC"/>
</dbReference>
<dbReference type="EMBL" id="JAVRHO010000001">
    <property type="protein sequence ID" value="MDT0645189.1"/>
    <property type="molecule type" value="Genomic_DNA"/>
</dbReference>
<sequence length="211" mass="25443">MEILLHPAYFGSIFQYVQLVRAERVVFENEDNYQKQTYRNRMYIYDSNGKLLLNIPIKHSSSLGLNTKDNRHQKYRDVLIENDFEWQKQHWRALKASYQTSPFFEFYEDDLYPLYHKKFRYLLDFNYACLDFVLESLQLDIKIEKTSEYILNPKDLQDYRHLIDAKSRTTFSNSRYPQVFEPKNGFIPNLAIIDLLFNEGPNSLTYLEEED</sequence>
<name>A0ABU3CFQ5_9FLAO</name>
<dbReference type="Proteomes" id="UP001245285">
    <property type="component" value="Unassembled WGS sequence"/>
</dbReference>
<evidence type="ECO:0000313" key="2">
    <source>
        <dbReference type="Proteomes" id="UP001245285"/>
    </source>
</evidence>
<dbReference type="Pfam" id="PF08889">
    <property type="entry name" value="WbqC"/>
    <property type="match status" value="2"/>
</dbReference>
<keyword evidence="2" id="KW-1185">Reference proteome</keyword>
<comment type="caution">
    <text evidence="1">The sequence shown here is derived from an EMBL/GenBank/DDBJ whole genome shotgun (WGS) entry which is preliminary data.</text>
</comment>
<accession>A0ABU3CFQ5</accession>
<gene>
    <name evidence="1" type="ORF">RM545_00680</name>
</gene>
<reference evidence="1 2" key="1">
    <citation type="submission" date="2023-09" db="EMBL/GenBank/DDBJ databases">
        <authorList>
            <person name="Rey-Velasco X."/>
        </authorList>
    </citation>
    <scope>NUCLEOTIDE SEQUENCE [LARGE SCALE GENOMIC DNA]</scope>
    <source>
        <strain evidence="1 2">F260</strain>
    </source>
</reference>
<dbReference type="RefSeq" id="WP_311493338.1">
    <property type="nucleotide sequence ID" value="NZ_JAVRHO010000001.1"/>
</dbReference>
<organism evidence="1 2">
    <name type="scientific">Autumnicola lenta</name>
    <dbReference type="NCBI Taxonomy" id="3075593"/>
    <lineage>
        <taxon>Bacteria</taxon>
        <taxon>Pseudomonadati</taxon>
        <taxon>Bacteroidota</taxon>
        <taxon>Flavobacteriia</taxon>
        <taxon>Flavobacteriales</taxon>
        <taxon>Flavobacteriaceae</taxon>
        <taxon>Autumnicola</taxon>
    </lineage>
</organism>
<proteinExistence type="predicted"/>
<evidence type="ECO:0000313" key="1">
    <source>
        <dbReference type="EMBL" id="MDT0645189.1"/>
    </source>
</evidence>